<feature type="region of interest" description="Disordered" evidence="1">
    <location>
        <begin position="591"/>
        <end position="630"/>
    </location>
</feature>
<reference evidence="2 3" key="1">
    <citation type="submission" date="2014-04" db="EMBL/GenBank/DDBJ databases">
        <authorList>
            <consortium name="DOE Joint Genome Institute"/>
            <person name="Kuo A."/>
            <person name="Kohler A."/>
            <person name="Costa M.D."/>
            <person name="Nagy L.G."/>
            <person name="Floudas D."/>
            <person name="Copeland A."/>
            <person name="Barry K.W."/>
            <person name="Cichocki N."/>
            <person name="Veneault-Fourrey C."/>
            <person name="LaButti K."/>
            <person name="Lindquist E.A."/>
            <person name="Lipzen A."/>
            <person name="Lundell T."/>
            <person name="Morin E."/>
            <person name="Murat C."/>
            <person name="Sun H."/>
            <person name="Tunlid A."/>
            <person name="Henrissat B."/>
            <person name="Grigoriev I.V."/>
            <person name="Hibbett D.S."/>
            <person name="Martin F."/>
            <person name="Nordberg H.P."/>
            <person name="Cantor M.N."/>
            <person name="Hua S.X."/>
        </authorList>
    </citation>
    <scope>NUCLEOTIDE SEQUENCE [LARGE SCALE GENOMIC DNA]</scope>
    <source>
        <strain evidence="2 3">441</strain>
    </source>
</reference>
<organism evidence="2 3">
    <name type="scientific">Pisolithus microcarpus 441</name>
    <dbReference type="NCBI Taxonomy" id="765257"/>
    <lineage>
        <taxon>Eukaryota</taxon>
        <taxon>Fungi</taxon>
        <taxon>Dikarya</taxon>
        <taxon>Basidiomycota</taxon>
        <taxon>Agaricomycotina</taxon>
        <taxon>Agaricomycetes</taxon>
        <taxon>Agaricomycetidae</taxon>
        <taxon>Boletales</taxon>
        <taxon>Sclerodermatineae</taxon>
        <taxon>Pisolithaceae</taxon>
        <taxon>Pisolithus</taxon>
    </lineage>
</organism>
<dbReference type="EMBL" id="KN833692">
    <property type="protein sequence ID" value="KIK28455.1"/>
    <property type="molecule type" value="Genomic_DNA"/>
</dbReference>
<evidence type="ECO:0000256" key="1">
    <source>
        <dbReference type="SAM" id="MobiDB-lite"/>
    </source>
</evidence>
<dbReference type="HOGENOM" id="CLU_022336_0_0_1"/>
<feature type="compositionally biased region" description="Basic and acidic residues" evidence="1">
    <location>
        <begin position="202"/>
        <end position="220"/>
    </location>
</feature>
<keyword evidence="3" id="KW-1185">Reference proteome</keyword>
<evidence type="ECO:0000313" key="3">
    <source>
        <dbReference type="Proteomes" id="UP000054018"/>
    </source>
</evidence>
<dbReference type="Proteomes" id="UP000054018">
    <property type="component" value="Unassembled WGS sequence"/>
</dbReference>
<evidence type="ECO:0000313" key="2">
    <source>
        <dbReference type="EMBL" id="KIK28455.1"/>
    </source>
</evidence>
<name>A0A0C9YU25_9AGAM</name>
<dbReference type="OrthoDB" id="2333993at2759"/>
<feature type="region of interest" description="Disordered" evidence="1">
    <location>
        <begin position="522"/>
        <end position="555"/>
    </location>
</feature>
<dbReference type="AlphaFoldDB" id="A0A0C9YU25"/>
<feature type="compositionally biased region" description="Polar residues" evidence="1">
    <location>
        <begin position="528"/>
        <end position="538"/>
    </location>
</feature>
<reference evidence="3" key="2">
    <citation type="submission" date="2015-01" db="EMBL/GenBank/DDBJ databases">
        <title>Evolutionary Origins and Diversification of the Mycorrhizal Mutualists.</title>
        <authorList>
            <consortium name="DOE Joint Genome Institute"/>
            <consortium name="Mycorrhizal Genomics Consortium"/>
            <person name="Kohler A."/>
            <person name="Kuo A."/>
            <person name="Nagy L.G."/>
            <person name="Floudas D."/>
            <person name="Copeland A."/>
            <person name="Barry K.W."/>
            <person name="Cichocki N."/>
            <person name="Veneault-Fourrey C."/>
            <person name="LaButti K."/>
            <person name="Lindquist E.A."/>
            <person name="Lipzen A."/>
            <person name="Lundell T."/>
            <person name="Morin E."/>
            <person name="Murat C."/>
            <person name="Riley R."/>
            <person name="Ohm R."/>
            <person name="Sun H."/>
            <person name="Tunlid A."/>
            <person name="Henrissat B."/>
            <person name="Grigoriev I.V."/>
            <person name="Hibbett D.S."/>
            <person name="Martin F."/>
        </authorList>
    </citation>
    <scope>NUCLEOTIDE SEQUENCE [LARGE SCALE GENOMIC DNA]</scope>
    <source>
        <strain evidence="3">441</strain>
    </source>
</reference>
<feature type="region of interest" description="Disordered" evidence="1">
    <location>
        <begin position="184"/>
        <end position="222"/>
    </location>
</feature>
<protein>
    <submittedName>
        <fullName evidence="2">Uncharacterized protein</fullName>
    </submittedName>
</protein>
<accession>A0A0C9YU25</accession>
<gene>
    <name evidence="2" type="ORF">PISMIDRAFT_7466</name>
</gene>
<sequence length="630" mass="68969">MSEVSASSSAPLDLSQVSCATSFRNLKRRLSSSVDPAFFSSASSFNPKSYVPNLAQPILVMDPSPSDPNAVFIHPPFVDFPNSHLYPEGLSYSLMATNPEWFLDQNDFISSVSKNPNAIPYPPQLEPPRGWCPAKKKDLKALGPDGWPDGEEPRLRCTFCRRTYAGVNAKSMWRRHVYEKHKIAMSNRRDNHDRTRGRRAVHKDQHGMSDKENLSDDPRRGVKPLQLCSTKSKARSLLTPSEAFSSNSIGDLTAEADVAAISSTPLIEQPKILRSDHPHEGEQVPTNAKLRTDLVEQGEIECNTQPKAEGTFLSPKTTNFLVPLSPYDPTLTPSFRHSPPRLPSDQPWRFPSPSHPLHSKAREMCLSMLVRGGASPVVKGDLAACSSSPSMGPPSIINTPCSLVERRALGDLAPIFIGGNSPMIFRPSPRQLFAGGQSPISSFNHLDYRKRLNDSPLGGGMRRRSNLRRKSTMASTLDIQNGWLSDASVSSTGSISAGSPACLTHEDPFGNLYKPVLQPKMNAGAHQRSLSPVSSDETGSPVVRKTRSSGADAPELEAGVVGLGIGLMPPFTLSTPRTDSFAYDEADELEVEKSLTDTQRQHAQSAYDEEGEDKDLPPLKRRRKATEEST</sequence>
<dbReference type="STRING" id="765257.A0A0C9YU25"/>
<proteinExistence type="predicted"/>